<evidence type="ECO:0000256" key="6">
    <source>
        <dbReference type="RuleBase" id="RU003476"/>
    </source>
</evidence>
<dbReference type="InterPro" id="IPR020084">
    <property type="entry name" value="NUDIX_hydrolase_CS"/>
</dbReference>
<dbReference type="GO" id="GO:0004081">
    <property type="term" value="F:bis(5'-nucleosyl)-tetraphosphatase (asymmetrical) activity"/>
    <property type="evidence" value="ECO:0007669"/>
    <property type="project" value="TreeGrafter"/>
</dbReference>
<dbReference type="AlphaFoldDB" id="A0A2V1N0Z2"/>
<dbReference type="GO" id="GO:0000166">
    <property type="term" value="F:nucleotide binding"/>
    <property type="evidence" value="ECO:0007669"/>
    <property type="project" value="UniProtKB-KW"/>
</dbReference>
<dbReference type="EMBL" id="QCXQ01000002">
    <property type="protein sequence ID" value="PWG00046.1"/>
    <property type="molecule type" value="Genomic_DNA"/>
</dbReference>
<name>A0A2V1N0Z2_9LACO</name>
<comment type="caution">
    <text evidence="8">The sequence shown here is derived from an EMBL/GenBank/DDBJ whole genome shotgun (WGS) entry which is preliminary data.</text>
</comment>
<feature type="domain" description="Nudix hydrolase" evidence="7">
    <location>
        <begin position="2"/>
        <end position="131"/>
    </location>
</feature>
<evidence type="ECO:0000256" key="2">
    <source>
        <dbReference type="ARBA" id="ARBA00018911"/>
    </source>
</evidence>
<keyword evidence="9" id="KW-1185">Reference proteome</keyword>
<evidence type="ECO:0000256" key="5">
    <source>
        <dbReference type="ARBA" id="ARBA00032644"/>
    </source>
</evidence>
<dbReference type="Pfam" id="PF00293">
    <property type="entry name" value="NUDIX"/>
    <property type="match status" value="1"/>
</dbReference>
<organism evidence="8 9">
    <name type="scientific">Levilactobacillus bambusae</name>
    <dbReference type="NCBI Taxonomy" id="2024736"/>
    <lineage>
        <taxon>Bacteria</taxon>
        <taxon>Bacillati</taxon>
        <taxon>Bacillota</taxon>
        <taxon>Bacilli</taxon>
        <taxon>Lactobacillales</taxon>
        <taxon>Lactobacillaceae</taxon>
        <taxon>Levilactobacillus</taxon>
    </lineage>
</organism>
<keyword evidence="4 6" id="KW-0378">Hydrolase</keyword>
<gene>
    <name evidence="8" type="ORF">DCM90_03665</name>
</gene>
<evidence type="ECO:0000256" key="1">
    <source>
        <dbReference type="ARBA" id="ARBA00005582"/>
    </source>
</evidence>
<dbReference type="PANTHER" id="PTHR21340">
    <property type="entry name" value="DIADENOSINE 5,5-P1,P4-TETRAPHOSPHATE PYROPHOSPHOHYDROLASE MUTT"/>
    <property type="match status" value="1"/>
</dbReference>
<reference evidence="8 9" key="1">
    <citation type="journal article" date="2018" name="Int. J. Syst. Evol. Microbiol.">
        <title>Lactobacillus bambusae sp. nov., isolated from a traditional fermented Ma-bamboo shoots of Taiwan.</title>
        <authorList>
            <person name="Wang L.-T."/>
        </authorList>
    </citation>
    <scope>NUCLEOTIDE SEQUENCE [LARGE SCALE GENOMIC DNA]</scope>
    <source>
        <strain evidence="8 9">BS-W1</strain>
    </source>
</reference>
<dbReference type="Gene3D" id="3.90.79.10">
    <property type="entry name" value="Nucleoside Triphosphate Pyrophosphohydrolase"/>
    <property type="match status" value="1"/>
</dbReference>
<sequence>METEYASGAVVYKVIDGIPNYLLLKSATSHFWGFPKGHVEAGEDLVQTAVREIQEETGLTVTINTDFKTQLDYDMVNGHHKTVTLFTAQVPTDATVVRQQEEISESGWFPYDEARQRLTYEDLKAALAKADDFITAQHD</sequence>
<evidence type="ECO:0000313" key="8">
    <source>
        <dbReference type="EMBL" id="PWG00046.1"/>
    </source>
</evidence>
<dbReference type="Proteomes" id="UP000245080">
    <property type="component" value="Unassembled WGS sequence"/>
</dbReference>
<comment type="similarity">
    <text evidence="1 6">Belongs to the Nudix hydrolase family.</text>
</comment>
<dbReference type="CDD" id="cd03428">
    <property type="entry name" value="NUDIX_Ap4A_Nudt2"/>
    <property type="match status" value="1"/>
</dbReference>
<dbReference type="GO" id="GO:0006167">
    <property type="term" value="P:AMP biosynthetic process"/>
    <property type="evidence" value="ECO:0007669"/>
    <property type="project" value="TreeGrafter"/>
</dbReference>
<dbReference type="InterPro" id="IPR003565">
    <property type="entry name" value="Tetra_PHTase"/>
</dbReference>
<dbReference type="OrthoDB" id="9816289at2"/>
<protein>
    <recommendedName>
        <fullName evidence="2">Bis(5'-nucleosyl)-tetraphosphatase [asymmetrical]</fullName>
    </recommendedName>
    <alternativeName>
        <fullName evidence="5">Diadenosine 5',5'''-P1,P4-tetraphosphate asymmetrical hydrolase</fullName>
    </alternativeName>
</protein>
<dbReference type="PRINTS" id="PR00502">
    <property type="entry name" value="NUDIXFAMILY"/>
</dbReference>
<proteinExistence type="inferred from homology"/>
<dbReference type="SUPFAM" id="SSF55811">
    <property type="entry name" value="Nudix"/>
    <property type="match status" value="1"/>
</dbReference>
<dbReference type="RefSeq" id="WP_109249993.1">
    <property type="nucleotide sequence ID" value="NZ_QCXQ01000002.1"/>
</dbReference>
<evidence type="ECO:0000259" key="7">
    <source>
        <dbReference type="PROSITE" id="PS51462"/>
    </source>
</evidence>
<keyword evidence="3" id="KW-0547">Nucleotide-binding</keyword>
<evidence type="ECO:0000256" key="4">
    <source>
        <dbReference type="ARBA" id="ARBA00022801"/>
    </source>
</evidence>
<dbReference type="PROSITE" id="PS00893">
    <property type="entry name" value="NUDIX_BOX"/>
    <property type="match status" value="1"/>
</dbReference>
<dbReference type="PANTHER" id="PTHR21340:SF0">
    <property type="entry name" value="BIS(5'-NUCLEOSYL)-TETRAPHOSPHATASE [ASYMMETRICAL]"/>
    <property type="match status" value="1"/>
</dbReference>
<accession>A0A2V1N0Z2</accession>
<evidence type="ECO:0000256" key="3">
    <source>
        <dbReference type="ARBA" id="ARBA00022741"/>
    </source>
</evidence>
<dbReference type="PROSITE" id="PS51462">
    <property type="entry name" value="NUDIX"/>
    <property type="match status" value="1"/>
</dbReference>
<dbReference type="InterPro" id="IPR000086">
    <property type="entry name" value="NUDIX_hydrolase_dom"/>
</dbReference>
<evidence type="ECO:0000313" key="9">
    <source>
        <dbReference type="Proteomes" id="UP000245080"/>
    </source>
</evidence>
<dbReference type="InterPro" id="IPR020476">
    <property type="entry name" value="Nudix_hydrolase"/>
</dbReference>
<dbReference type="InterPro" id="IPR051325">
    <property type="entry name" value="Nudix_hydrolase_domain"/>
</dbReference>
<dbReference type="InterPro" id="IPR015797">
    <property type="entry name" value="NUDIX_hydrolase-like_dom_sf"/>
</dbReference>
<dbReference type="GO" id="GO:0006754">
    <property type="term" value="P:ATP biosynthetic process"/>
    <property type="evidence" value="ECO:0007669"/>
    <property type="project" value="TreeGrafter"/>
</dbReference>